<dbReference type="RefSeq" id="WP_306074085.1">
    <property type="nucleotide sequence ID" value="NZ_JAROBZ020000001.1"/>
</dbReference>
<proteinExistence type="predicted"/>
<feature type="transmembrane region" description="Helical" evidence="1">
    <location>
        <begin position="72"/>
        <end position="91"/>
    </location>
</feature>
<comment type="caution">
    <text evidence="2">The sequence shown here is derived from an EMBL/GenBank/DDBJ whole genome shotgun (WGS) entry which is preliminary data.</text>
</comment>
<evidence type="ECO:0000256" key="1">
    <source>
        <dbReference type="SAM" id="Phobius"/>
    </source>
</evidence>
<feature type="transmembrane region" description="Helical" evidence="1">
    <location>
        <begin position="128"/>
        <end position="147"/>
    </location>
</feature>
<keyword evidence="1" id="KW-0472">Membrane</keyword>
<feature type="transmembrane region" description="Helical" evidence="1">
    <location>
        <begin position="44"/>
        <end position="66"/>
    </location>
</feature>
<feature type="transmembrane region" description="Helical" evidence="1">
    <location>
        <begin position="12"/>
        <end position="32"/>
    </location>
</feature>
<keyword evidence="1" id="KW-1133">Transmembrane helix</keyword>
<accession>A0ABV4YTG7</accession>
<evidence type="ECO:0000313" key="3">
    <source>
        <dbReference type="Proteomes" id="UP001241748"/>
    </source>
</evidence>
<gene>
    <name evidence="2" type="ORF">P5G62_012010</name>
</gene>
<dbReference type="NCBIfam" id="TIGR02206">
    <property type="entry name" value="intg_mem_TP0381"/>
    <property type="match status" value="1"/>
</dbReference>
<feature type="transmembrane region" description="Helical" evidence="1">
    <location>
        <begin position="98"/>
        <end position="116"/>
    </location>
</feature>
<name>A0ABV4YTG7_9BACI</name>
<organism evidence="2 3">
    <name type="scientific">Neobacillus driksii</name>
    <dbReference type="NCBI Taxonomy" id="3035913"/>
    <lineage>
        <taxon>Bacteria</taxon>
        <taxon>Bacillati</taxon>
        <taxon>Bacillota</taxon>
        <taxon>Bacilli</taxon>
        <taxon>Bacillales</taxon>
        <taxon>Bacillaceae</taxon>
        <taxon>Neobacillus</taxon>
    </lineage>
</organism>
<feature type="transmembrane region" description="Helical" evidence="1">
    <location>
        <begin position="159"/>
        <end position="179"/>
    </location>
</feature>
<dbReference type="Pfam" id="PF14808">
    <property type="entry name" value="TMEM164"/>
    <property type="match status" value="1"/>
</dbReference>
<keyword evidence="1" id="KW-0812">Transmembrane</keyword>
<reference evidence="2 3" key="1">
    <citation type="submission" date="2024-05" db="EMBL/GenBank/DDBJ databases">
        <authorList>
            <person name="Venkateswaran K."/>
        </authorList>
    </citation>
    <scope>NUCLEOTIDE SEQUENCE [LARGE SCALE GENOMIC DNA]</scope>
    <source>
        <strain evidence="2 3">179-C4-2-HS</strain>
    </source>
</reference>
<dbReference type="Proteomes" id="UP001241748">
    <property type="component" value="Unassembled WGS sequence"/>
</dbReference>
<keyword evidence="3" id="KW-1185">Reference proteome</keyword>
<dbReference type="InterPro" id="IPR011737">
    <property type="entry name" value="CHP02206_TP0381"/>
</dbReference>
<dbReference type="EMBL" id="JAROBZ020000001">
    <property type="protein sequence ID" value="MFB3167831.1"/>
    <property type="molecule type" value="Genomic_DNA"/>
</dbReference>
<sequence>MFSVTGMQTFTFFSTPHVLTLILFFLTCILLVYYRRGLKSYQNLIKWTLFTILVVCEVSFHLWLILTNQWEVADLPLQLCSLSTFLSLYLFLKPNQKVFNLLFFIGLLPAILSMVTPDIVYQFPHFRFLKYFLHHSAIPLSVLYFILFEGYRVPRKAVITSYLTLNVIAVPIFFLNRLLDTNFFFLASPSESETLLSFFGSGIMYYISLEVAAIIVFVITYIPMGILLKRENGTAN</sequence>
<feature type="transmembrane region" description="Helical" evidence="1">
    <location>
        <begin position="199"/>
        <end position="222"/>
    </location>
</feature>
<evidence type="ECO:0000313" key="2">
    <source>
        <dbReference type="EMBL" id="MFB3167831.1"/>
    </source>
</evidence>
<protein>
    <submittedName>
        <fullName evidence="2">TIGR02206 family membrane protein</fullName>
    </submittedName>
</protein>